<dbReference type="EMBL" id="BAABJP010000050">
    <property type="protein sequence ID" value="GAA5171633.1"/>
    <property type="molecule type" value="Genomic_DNA"/>
</dbReference>
<sequence>MAGGFYRRMALKPAIDAAFALHTTVRHLRDAQPLLPSSWAGYLHAGP</sequence>
<evidence type="ECO:0000313" key="2">
    <source>
        <dbReference type="Proteomes" id="UP001428817"/>
    </source>
</evidence>
<proteinExistence type="predicted"/>
<evidence type="ECO:0000313" key="1">
    <source>
        <dbReference type="EMBL" id="GAA5171633.1"/>
    </source>
</evidence>
<dbReference type="Proteomes" id="UP001428817">
    <property type="component" value="Unassembled WGS sequence"/>
</dbReference>
<protein>
    <submittedName>
        <fullName evidence="1">Uncharacterized protein</fullName>
    </submittedName>
</protein>
<comment type="caution">
    <text evidence="1">The sequence shown here is derived from an EMBL/GenBank/DDBJ whole genome shotgun (WGS) entry which is preliminary data.</text>
</comment>
<name>A0ABP9R682_9PSEU</name>
<gene>
    <name evidence="1" type="ORF">GCM10023321_70430</name>
</gene>
<organism evidence="1 2">
    <name type="scientific">Pseudonocardia eucalypti</name>
    <dbReference type="NCBI Taxonomy" id="648755"/>
    <lineage>
        <taxon>Bacteria</taxon>
        <taxon>Bacillati</taxon>
        <taxon>Actinomycetota</taxon>
        <taxon>Actinomycetes</taxon>
        <taxon>Pseudonocardiales</taxon>
        <taxon>Pseudonocardiaceae</taxon>
        <taxon>Pseudonocardia</taxon>
    </lineage>
</organism>
<keyword evidence="2" id="KW-1185">Reference proteome</keyword>
<accession>A0ABP9R682</accession>
<dbReference type="RefSeq" id="WP_185066014.1">
    <property type="nucleotide sequence ID" value="NZ_BAABJP010000050.1"/>
</dbReference>
<reference evidence="2" key="1">
    <citation type="journal article" date="2019" name="Int. J. Syst. Evol. Microbiol.">
        <title>The Global Catalogue of Microorganisms (GCM) 10K type strain sequencing project: providing services to taxonomists for standard genome sequencing and annotation.</title>
        <authorList>
            <consortium name="The Broad Institute Genomics Platform"/>
            <consortium name="The Broad Institute Genome Sequencing Center for Infectious Disease"/>
            <person name="Wu L."/>
            <person name="Ma J."/>
        </authorList>
    </citation>
    <scope>NUCLEOTIDE SEQUENCE [LARGE SCALE GENOMIC DNA]</scope>
    <source>
        <strain evidence="2">JCM 18303</strain>
    </source>
</reference>